<keyword evidence="3" id="KW-0648">Protein biosynthesis</keyword>
<evidence type="ECO:0000313" key="6">
    <source>
        <dbReference type="Proteomes" id="UP000002899"/>
    </source>
</evidence>
<dbReference type="OrthoDB" id="25498at2759"/>
<reference evidence="5 6" key="1">
    <citation type="journal article" date="2012" name="Nucleic Acids Res.">
        <title>Sequencing of the smallest Apicomplexan genome from the human pathogen Babesia microti.</title>
        <authorList>
            <person name="Cornillot E."/>
            <person name="Hadj-Kaddour K."/>
            <person name="Dassouli A."/>
            <person name="Noel B."/>
            <person name="Ranwez V."/>
            <person name="Vacherie B."/>
            <person name="Augagneur Y."/>
            <person name="Bres V."/>
            <person name="Duclos A."/>
            <person name="Randazzo S."/>
            <person name="Carcy B."/>
            <person name="Debierre-Grockiego F."/>
            <person name="Delbecq S."/>
            <person name="Moubri-Menage K."/>
            <person name="Shams-Eldin H."/>
            <person name="Usmani-Brown S."/>
            <person name="Bringaud F."/>
            <person name="Wincker P."/>
            <person name="Vivares C.P."/>
            <person name="Schwarz R.T."/>
            <person name="Schetters T.P."/>
            <person name="Krause P.J."/>
            <person name="Gorenflot A."/>
            <person name="Berry V."/>
            <person name="Barbe V."/>
            <person name="Ben Mamoun C."/>
        </authorList>
    </citation>
    <scope>NUCLEOTIDE SEQUENCE [LARGE SCALE GENOMIC DNA]</scope>
    <source>
        <strain evidence="5 6">RI</strain>
    </source>
</reference>
<dbReference type="EMBL" id="FO082872">
    <property type="protein sequence ID" value="CCF73630.1"/>
    <property type="molecule type" value="Genomic_DNA"/>
</dbReference>
<reference evidence="5 6" key="2">
    <citation type="journal article" date="2013" name="PLoS ONE">
        <title>Whole genome mapping and re-organization of the nuclear and mitochondrial genomes of Babesia microti isolates.</title>
        <authorList>
            <person name="Cornillot E."/>
            <person name="Dassouli A."/>
            <person name="Garg A."/>
            <person name="Pachikara N."/>
            <person name="Randazzo S."/>
            <person name="Depoix D."/>
            <person name="Carcy B."/>
            <person name="Delbecq S."/>
            <person name="Frutos R."/>
            <person name="Silva J.C."/>
            <person name="Sutton R."/>
            <person name="Krause P.J."/>
            <person name="Mamoun C.B."/>
        </authorList>
    </citation>
    <scope>NUCLEOTIDE SEQUENCE [LARGE SCALE GENOMIC DNA]</scope>
    <source>
        <strain evidence="5 6">RI</strain>
    </source>
</reference>
<dbReference type="SMART" id="SM00232">
    <property type="entry name" value="JAB_MPN"/>
    <property type="match status" value="1"/>
</dbReference>
<dbReference type="Proteomes" id="UP000002899">
    <property type="component" value="Chromosome II"/>
</dbReference>
<accession>I7IQA7</accession>
<dbReference type="PANTHER" id="PTHR10540:SF6">
    <property type="entry name" value="EUKARYOTIC TRANSLATION INITIATION FACTOR 3 SUBUNIT F"/>
    <property type="match status" value="1"/>
</dbReference>
<reference evidence="5 6" key="3">
    <citation type="journal article" date="2016" name="Sci. Rep.">
        <title>Genome-wide diversity and gene expression profiling of Babesia microti isolates identify polymorphic genes that mediate host-pathogen interactions.</title>
        <authorList>
            <person name="Silva J.C."/>
            <person name="Cornillot E."/>
            <person name="McCracken C."/>
            <person name="Usmani-Brown S."/>
            <person name="Dwivedi A."/>
            <person name="Ifeonu O.O."/>
            <person name="Crabtree J."/>
            <person name="Gotia H.T."/>
            <person name="Virji A.Z."/>
            <person name="Reynes C."/>
            <person name="Colinge J."/>
            <person name="Kumar V."/>
            <person name="Lawres L."/>
            <person name="Pazzi J.E."/>
            <person name="Pablo J.V."/>
            <person name="Hung C."/>
            <person name="Brancato J."/>
            <person name="Kumari P."/>
            <person name="Orvis J."/>
            <person name="Tretina K."/>
            <person name="Chibucos M."/>
            <person name="Ott S."/>
            <person name="Sadzewicz L."/>
            <person name="Sengamalay N."/>
            <person name="Shetty A.C."/>
            <person name="Su Q."/>
            <person name="Tallon L."/>
            <person name="Fraser C.M."/>
            <person name="Frutos R."/>
            <person name="Molina D.M."/>
            <person name="Krause P.J."/>
            <person name="Ben Mamoun C."/>
        </authorList>
    </citation>
    <scope>NUCLEOTIDE SEQUENCE [LARGE SCALE GENOMIC DNA]</scope>
    <source>
        <strain evidence="5 6">RI</strain>
    </source>
</reference>
<dbReference type="KEGG" id="bmic:BMR1_02g02365"/>
<protein>
    <submittedName>
        <fullName evidence="5">Eukaryotic translation initiation factor 3 subunit F</fullName>
    </submittedName>
</protein>
<dbReference type="PANTHER" id="PTHR10540">
    <property type="entry name" value="EUKARYOTIC TRANSLATION INITIATION FACTOR 3 SUBUNIT F-RELATED"/>
    <property type="match status" value="1"/>
</dbReference>
<evidence type="ECO:0000259" key="4">
    <source>
        <dbReference type="PROSITE" id="PS50249"/>
    </source>
</evidence>
<name>I7IQA7_BABMR</name>
<gene>
    <name evidence="5" type="ORF">BMR1_02g02365</name>
</gene>
<keyword evidence="1" id="KW-0963">Cytoplasm</keyword>
<dbReference type="InterPro" id="IPR027531">
    <property type="entry name" value="eIF3f"/>
</dbReference>
<dbReference type="VEuPathDB" id="PiroplasmaDB:BMR1_02g02365"/>
<dbReference type="InterPro" id="IPR000555">
    <property type="entry name" value="JAMM/MPN+_dom"/>
</dbReference>
<dbReference type="GeneID" id="24424258"/>
<evidence type="ECO:0000256" key="2">
    <source>
        <dbReference type="ARBA" id="ARBA00022540"/>
    </source>
</evidence>
<dbReference type="PROSITE" id="PS50249">
    <property type="entry name" value="MPN"/>
    <property type="match status" value="1"/>
</dbReference>
<dbReference type="RefSeq" id="XP_012648239.1">
    <property type="nucleotide sequence ID" value="XM_012792785.1"/>
</dbReference>
<evidence type="ECO:0000313" key="5">
    <source>
        <dbReference type="EMBL" id="CCF73630.1"/>
    </source>
</evidence>
<organism evidence="5 6">
    <name type="scientific">Babesia microti (strain RI)</name>
    <dbReference type="NCBI Taxonomy" id="1133968"/>
    <lineage>
        <taxon>Eukaryota</taxon>
        <taxon>Sar</taxon>
        <taxon>Alveolata</taxon>
        <taxon>Apicomplexa</taxon>
        <taxon>Aconoidasida</taxon>
        <taxon>Piroplasmida</taxon>
        <taxon>Babesiidae</taxon>
        <taxon>Babesia</taxon>
    </lineage>
</organism>
<dbReference type="AlphaFoldDB" id="I7IQA7"/>
<evidence type="ECO:0000256" key="3">
    <source>
        <dbReference type="ARBA" id="ARBA00022917"/>
    </source>
</evidence>
<dbReference type="GO" id="GO:0008237">
    <property type="term" value="F:metallopeptidase activity"/>
    <property type="evidence" value="ECO:0007669"/>
    <property type="project" value="InterPro"/>
</dbReference>
<dbReference type="GO" id="GO:0031369">
    <property type="term" value="F:translation initiation factor binding"/>
    <property type="evidence" value="ECO:0007669"/>
    <property type="project" value="InterPro"/>
</dbReference>
<dbReference type="InterPro" id="IPR037518">
    <property type="entry name" value="MPN"/>
</dbReference>
<dbReference type="Gene3D" id="3.40.140.10">
    <property type="entry name" value="Cytidine Deaminase, domain 2"/>
    <property type="match status" value="1"/>
</dbReference>
<proteinExistence type="predicted"/>
<feature type="domain" description="MPN" evidence="4">
    <location>
        <begin position="32"/>
        <end position="175"/>
    </location>
</feature>
<keyword evidence="6" id="KW-1185">Reference proteome</keyword>
<dbReference type="GO" id="GO:0003743">
    <property type="term" value="F:translation initiation factor activity"/>
    <property type="evidence" value="ECO:0007669"/>
    <property type="project" value="UniProtKB-KW"/>
</dbReference>
<dbReference type="OMA" id="NEVILGW"/>
<dbReference type="Pfam" id="PF13012">
    <property type="entry name" value="MitMem_reg"/>
    <property type="match status" value="1"/>
</dbReference>
<dbReference type="InterPro" id="IPR024969">
    <property type="entry name" value="EIF3F/CSN6-like_C"/>
</dbReference>
<dbReference type="GO" id="GO:0071541">
    <property type="term" value="C:eukaryotic translation initiation factor 3 complex, eIF3m"/>
    <property type="evidence" value="ECO:0007669"/>
    <property type="project" value="TreeGrafter"/>
</dbReference>
<keyword evidence="2 5" id="KW-0396">Initiation factor</keyword>
<sequence length="304" mass="34570">MEEIDVFDKLPWADVSKVPDYFYVNNLTAIKCRVHPLVIFTILDAYLRREEGHQQVIGTLLGVVYDSGCVEVTDCFVDRYTLTSEGFLQIVKEHHEGVFELAQKINPKEQVVGWFCTGSKLTELTCAVHGWFKQFSSVSKFFPHSSLPEPIHLLVDAVMDTGHIAIKVYVQLPVAIVKDVCFHFHEIALEIQKSSPNSSAIAEMLRALDHNRDITKKPFYDALDKMELLIDKCCDYVKDVLEEKVEPNEEVGRYLTNVTSYALVDMEDMDNVCEGVLQDNLIISSLSNLANLQFKLAERLNTTF</sequence>
<dbReference type="CDD" id="cd08064">
    <property type="entry name" value="MPN_eIF3f"/>
    <property type="match status" value="1"/>
</dbReference>
<dbReference type="Pfam" id="PF01398">
    <property type="entry name" value="JAB"/>
    <property type="match status" value="1"/>
</dbReference>
<evidence type="ECO:0000256" key="1">
    <source>
        <dbReference type="ARBA" id="ARBA00022490"/>
    </source>
</evidence>